<evidence type="ECO:0000256" key="15">
    <source>
        <dbReference type="ARBA" id="ARBA00023316"/>
    </source>
</evidence>
<comment type="similarity">
    <text evidence="2">In the N-terminal section; belongs to the glycosyltransferase 51 family.</text>
</comment>
<accession>A0A1H1BCT4</accession>
<dbReference type="Gene3D" id="3.40.710.10">
    <property type="entry name" value="DD-peptidase/beta-lactamase superfamily"/>
    <property type="match status" value="1"/>
</dbReference>
<dbReference type="OrthoDB" id="9766909at2"/>
<evidence type="ECO:0000256" key="4">
    <source>
        <dbReference type="ARBA" id="ARBA00022645"/>
    </source>
</evidence>
<dbReference type="GO" id="GO:0008955">
    <property type="term" value="F:peptidoglycan glycosyltransferase activity"/>
    <property type="evidence" value="ECO:0007669"/>
    <property type="project" value="UniProtKB-EC"/>
</dbReference>
<evidence type="ECO:0000256" key="5">
    <source>
        <dbReference type="ARBA" id="ARBA00022670"/>
    </source>
</evidence>
<comment type="catalytic activity">
    <reaction evidence="17">
        <text>[GlcNAc-(1-&gt;4)-Mur2Ac(oyl-L-Ala-gamma-D-Glu-L-Lys-D-Ala-D-Ala)](n)-di-trans,octa-cis-undecaprenyl diphosphate + beta-D-GlcNAc-(1-&gt;4)-Mur2Ac(oyl-L-Ala-gamma-D-Glu-L-Lys-D-Ala-D-Ala)-di-trans,octa-cis-undecaprenyl diphosphate = [GlcNAc-(1-&gt;4)-Mur2Ac(oyl-L-Ala-gamma-D-Glu-L-Lys-D-Ala-D-Ala)](n+1)-di-trans,octa-cis-undecaprenyl diphosphate + di-trans,octa-cis-undecaprenyl diphosphate + H(+)</text>
        <dbReference type="Rhea" id="RHEA:23708"/>
        <dbReference type="Rhea" id="RHEA-COMP:9602"/>
        <dbReference type="Rhea" id="RHEA-COMP:9603"/>
        <dbReference type="ChEBI" id="CHEBI:15378"/>
        <dbReference type="ChEBI" id="CHEBI:58405"/>
        <dbReference type="ChEBI" id="CHEBI:60033"/>
        <dbReference type="ChEBI" id="CHEBI:78435"/>
        <dbReference type="EC" id="2.4.99.28"/>
    </reaction>
</comment>
<keyword evidence="10" id="KW-0133">Cell shape</keyword>
<dbReference type="FunFam" id="1.10.3810.10:FF:000001">
    <property type="entry name" value="Penicillin-binding protein 1A"/>
    <property type="match status" value="1"/>
</dbReference>
<evidence type="ECO:0000313" key="22">
    <source>
        <dbReference type="Proteomes" id="UP000199481"/>
    </source>
</evidence>
<dbReference type="GO" id="GO:0006508">
    <property type="term" value="P:proteolysis"/>
    <property type="evidence" value="ECO:0007669"/>
    <property type="project" value="UniProtKB-KW"/>
</dbReference>
<dbReference type="GO" id="GO:0030288">
    <property type="term" value="C:outer membrane-bounded periplasmic space"/>
    <property type="evidence" value="ECO:0007669"/>
    <property type="project" value="TreeGrafter"/>
</dbReference>
<dbReference type="GO" id="GO:0071555">
    <property type="term" value="P:cell wall organization"/>
    <property type="evidence" value="ECO:0007669"/>
    <property type="project" value="UniProtKB-KW"/>
</dbReference>
<evidence type="ECO:0000256" key="8">
    <source>
        <dbReference type="ARBA" id="ARBA00022692"/>
    </source>
</evidence>
<dbReference type="PANTHER" id="PTHR32282">
    <property type="entry name" value="BINDING PROTEIN TRANSPEPTIDASE, PUTATIVE-RELATED"/>
    <property type="match status" value="1"/>
</dbReference>
<dbReference type="InterPro" id="IPR012338">
    <property type="entry name" value="Beta-lactam/transpept-like"/>
</dbReference>
<evidence type="ECO:0000256" key="16">
    <source>
        <dbReference type="ARBA" id="ARBA00034000"/>
    </source>
</evidence>
<dbReference type="GO" id="GO:0009252">
    <property type="term" value="P:peptidoglycan biosynthetic process"/>
    <property type="evidence" value="ECO:0007669"/>
    <property type="project" value="UniProtKB-KW"/>
</dbReference>
<dbReference type="PANTHER" id="PTHR32282:SF32">
    <property type="entry name" value="PENICILLIN-BINDING PROTEIN 2A"/>
    <property type="match status" value="1"/>
</dbReference>
<organism evidence="21 22">
    <name type="scientific">Carnobacterium viridans</name>
    <dbReference type="NCBI Taxonomy" id="174587"/>
    <lineage>
        <taxon>Bacteria</taxon>
        <taxon>Bacillati</taxon>
        <taxon>Bacillota</taxon>
        <taxon>Bacilli</taxon>
        <taxon>Lactobacillales</taxon>
        <taxon>Carnobacteriaceae</taxon>
        <taxon>Carnobacterium</taxon>
    </lineage>
</organism>
<sequence>MNKSSFLEKLKKALLTFWKWAKPYLLKFHKIRQRIWKKYHVNKIILLIILTVSLVASVYLLYLAKTANVSTLKAGLEQTTTIYDVNNEEAGTLYSQKGTFISVDNISDSIEQAVISTEDKRFYKHSGFDPIGIARAAVGYVINGGNIVGGGSTITQQLAKNAYLTLDQTFIRKLKELFLAIEIEKVYTKDEILEMYLNNSYFGNGVWGVEDASQKYFGKSAAEVTLSEAATIAGMLKAPTNYNPIDDYDNAISRRNVVLDLLATNEIVTQEEVDNIKAEGLTLVDAYSEREGYQYPSYFDAVVNEAIYTYDLSEEQILNKGYKIYTSLNQDYQRAMDLAYENDYLFQNAADGTLLESGSVALDPETGGVFAIFGGRKEHTFRGFNYATQTVRQPGSIIKPLAVYTVALEQGYSIDSMLVDEPISYGKDKYTPENVDHEYEGEVPMYQALAESKNTSAVWLLNEIGLNKGFKKVEEFGIPLTEGPEGDEYLGLALGGLSKGVSPLQMASAYTTFANGGMMSEGHFITKIVDATGAVIVDNTEPKTKKVTTPEVADQMTSMLMGVFTNGTAQNNNPSGYTIAGKTGSTEVTFNDEGGTTDQWTVGYTPDIVVATWMGFDPTNEEHYMTTGSSTGVGPLFKKQMENILPYTELTAFNTESAQEIVAAEAENETGSNDWKQDVKDTIDSIGGKVKEGSDIVKDKFGNLFDRFKNKVTQ</sequence>
<keyword evidence="13 18" id="KW-0472">Membrane</keyword>
<dbReference type="NCBIfam" id="TIGR02074">
    <property type="entry name" value="PBP_1a_fam"/>
    <property type="match status" value="1"/>
</dbReference>
<evidence type="ECO:0000259" key="19">
    <source>
        <dbReference type="Pfam" id="PF00905"/>
    </source>
</evidence>
<dbReference type="GO" id="GO:0008658">
    <property type="term" value="F:penicillin binding"/>
    <property type="evidence" value="ECO:0007669"/>
    <property type="project" value="InterPro"/>
</dbReference>
<feature type="domain" description="Penicillin-binding protein transpeptidase" evidence="19">
    <location>
        <begin position="360"/>
        <end position="641"/>
    </location>
</feature>
<keyword evidence="4" id="KW-0121">Carboxypeptidase</keyword>
<keyword evidence="11" id="KW-0573">Peptidoglycan synthesis</keyword>
<evidence type="ECO:0000256" key="11">
    <source>
        <dbReference type="ARBA" id="ARBA00022984"/>
    </source>
</evidence>
<dbReference type="Gene3D" id="1.10.3810.10">
    <property type="entry name" value="Biosynthetic peptidoglycan transglycosylase-like"/>
    <property type="match status" value="1"/>
</dbReference>
<dbReference type="InterPro" id="IPR036950">
    <property type="entry name" value="PBP_transglycosylase"/>
</dbReference>
<comment type="catalytic activity">
    <reaction evidence="16">
        <text>Preferential cleavage: (Ac)2-L-Lys-D-Ala-|-D-Ala. Also transpeptidation of peptidyl-alanyl moieties that are N-acyl substituents of D-alanine.</text>
        <dbReference type="EC" id="3.4.16.4"/>
    </reaction>
</comment>
<keyword evidence="5" id="KW-0645">Protease</keyword>
<keyword evidence="7" id="KW-0808">Transferase</keyword>
<feature type="domain" description="Glycosyl transferase family 51" evidence="20">
    <location>
        <begin position="91"/>
        <end position="261"/>
    </location>
</feature>
<evidence type="ECO:0000256" key="10">
    <source>
        <dbReference type="ARBA" id="ARBA00022960"/>
    </source>
</evidence>
<dbReference type="Pfam" id="PF00912">
    <property type="entry name" value="Transgly"/>
    <property type="match status" value="1"/>
</dbReference>
<keyword evidence="22" id="KW-1185">Reference proteome</keyword>
<evidence type="ECO:0000256" key="14">
    <source>
        <dbReference type="ARBA" id="ARBA00023268"/>
    </source>
</evidence>
<protein>
    <submittedName>
        <fullName evidence="21">Penicillin-binding protein 2A</fullName>
    </submittedName>
</protein>
<evidence type="ECO:0000313" key="21">
    <source>
        <dbReference type="EMBL" id="SDQ49778.1"/>
    </source>
</evidence>
<keyword evidence="6" id="KW-0328">Glycosyltransferase</keyword>
<dbReference type="InterPro" id="IPR023346">
    <property type="entry name" value="Lysozyme-like_dom_sf"/>
</dbReference>
<reference evidence="22" key="1">
    <citation type="submission" date="2016-10" db="EMBL/GenBank/DDBJ databases">
        <authorList>
            <person name="Varghese N."/>
            <person name="Submissions S."/>
        </authorList>
    </citation>
    <scope>NUCLEOTIDE SEQUENCE [LARGE SCALE GENOMIC DNA]</scope>
    <source>
        <strain evidence="22">MPL-11</strain>
    </source>
</reference>
<name>A0A1H1BCT4_9LACT</name>
<keyword evidence="8 18" id="KW-0812">Transmembrane</keyword>
<feature type="transmembrane region" description="Helical" evidence="18">
    <location>
        <begin position="44"/>
        <end position="64"/>
    </location>
</feature>
<evidence type="ECO:0000259" key="20">
    <source>
        <dbReference type="Pfam" id="PF00912"/>
    </source>
</evidence>
<dbReference type="AlphaFoldDB" id="A0A1H1BCT4"/>
<evidence type="ECO:0000256" key="7">
    <source>
        <dbReference type="ARBA" id="ARBA00022679"/>
    </source>
</evidence>
<evidence type="ECO:0000256" key="17">
    <source>
        <dbReference type="ARBA" id="ARBA00049902"/>
    </source>
</evidence>
<dbReference type="GO" id="GO:0008360">
    <property type="term" value="P:regulation of cell shape"/>
    <property type="evidence" value="ECO:0007669"/>
    <property type="project" value="UniProtKB-KW"/>
</dbReference>
<evidence type="ECO:0000256" key="9">
    <source>
        <dbReference type="ARBA" id="ARBA00022801"/>
    </source>
</evidence>
<keyword evidence="12 18" id="KW-1133">Transmembrane helix</keyword>
<keyword evidence="15" id="KW-0961">Cell wall biogenesis/degradation</keyword>
<dbReference type="RefSeq" id="WP_089978352.1">
    <property type="nucleotide sequence ID" value="NZ_CP084916.1"/>
</dbReference>
<dbReference type="Gene3D" id="6.20.370.110">
    <property type="match status" value="1"/>
</dbReference>
<dbReference type="InterPro" id="IPR050396">
    <property type="entry name" value="Glycosyltr_51/Transpeptidase"/>
</dbReference>
<keyword evidence="14" id="KW-0511">Multifunctional enzyme</keyword>
<proteinExistence type="inferred from homology"/>
<dbReference type="Proteomes" id="UP000199481">
    <property type="component" value="Unassembled WGS sequence"/>
</dbReference>
<evidence type="ECO:0000256" key="18">
    <source>
        <dbReference type="SAM" id="Phobius"/>
    </source>
</evidence>
<evidence type="ECO:0000256" key="1">
    <source>
        <dbReference type="ARBA" id="ARBA00007090"/>
    </source>
</evidence>
<evidence type="ECO:0000256" key="2">
    <source>
        <dbReference type="ARBA" id="ARBA00007739"/>
    </source>
</evidence>
<dbReference type="InterPro" id="IPR001460">
    <property type="entry name" value="PCN-bd_Tpept"/>
</dbReference>
<dbReference type="GO" id="GO:0009002">
    <property type="term" value="F:serine-type D-Ala-D-Ala carboxypeptidase activity"/>
    <property type="evidence" value="ECO:0007669"/>
    <property type="project" value="UniProtKB-EC"/>
</dbReference>
<gene>
    <name evidence="21" type="ORF">SAMN04487752_2532</name>
</gene>
<dbReference type="InterPro" id="IPR001264">
    <property type="entry name" value="Glyco_trans_51"/>
</dbReference>
<evidence type="ECO:0000256" key="3">
    <source>
        <dbReference type="ARBA" id="ARBA00022475"/>
    </source>
</evidence>
<keyword evidence="9" id="KW-0378">Hydrolase</keyword>
<evidence type="ECO:0000256" key="12">
    <source>
        <dbReference type="ARBA" id="ARBA00022989"/>
    </source>
</evidence>
<dbReference type="EMBL" id="FNJW01000008">
    <property type="protein sequence ID" value="SDQ49778.1"/>
    <property type="molecule type" value="Genomic_DNA"/>
</dbReference>
<keyword evidence="3" id="KW-1003">Cell membrane</keyword>
<dbReference type="SUPFAM" id="SSF53955">
    <property type="entry name" value="Lysozyme-like"/>
    <property type="match status" value="1"/>
</dbReference>
<dbReference type="Pfam" id="PF00905">
    <property type="entry name" value="Transpeptidase"/>
    <property type="match status" value="1"/>
</dbReference>
<evidence type="ECO:0000256" key="13">
    <source>
        <dbReference type="ARBA" id="ARBA00023136"/>
    </source>
</evidence>
<dbReference type="SUPFAM" id="SSF56601">
    <property type="entry name" value="beta-lactamase/transpeptidase-like"/>
    <property type="match status" value="1"/>
</dbReference>
<comment type="similarity">
    <text evidence="1">In the C-terminal section; belongs to the transpeptidase family.</text>
</comment>
<evidence type="ECO:0000256" key="6">
    <source>
        <dbReference type="ARBA" id="ARBA00022676"/>
    </source>
</evidence>